<gene>
    <name evidence="1" type="ORF">BDN72DRAFT_959570</name>
</gene>
<evidence type="ECO:0000313" key="2">
    <source>
        <dbReference type="Proteomes" id="UP000308600"/>
    </source>
</evidence>
<keyword evidence="2" id="KW-1185">Reference proteome</keyword>
<protein>
    <submittedName>
        <fullName evidence="1">Uncharacterized protein</fullName>
    </submittedName>
</protein>
<reference evidence="1 2" key="1">
    <citation type="journal article" date="2019" name="Nat. Ecol. Evol.">
        <title>Megaphylogeny resolves global patterns of mushroom evolution.</title>
        <authorList>
            <person name="Varga T."/>
            <person name="Krizsan K."/>
            <person name="Foldi C."/>
            <person name="Dima B."/>
            <person name="Sanchez-Garcia M."/>
            <person name="Sanchez-Ramirez S."/>
            <person name="Szollosi G.J."/>
            <person name="Szarkandi J.G."/>
            <person name="Papp V."/>
            <person name="Albert L."/>
            <person name="Andreopoulos W."/>
            <person name="Angelini C."/>
            <person name="Antonin V."/>
            <person name="Barry K.W."/>
            <person name="Bougher N.L."/>
            <person name="Buchanan P."/>
            <person name="Buyck B."/>
            <person name="Bense V."/>
            <person name="Catcheside P."/>
            <person name="Chovatia M."/>
            <person name="Cooper J."/>
            <person name="Damon W."/>
            <person name="Desjardin D."/>
            <person name="Finy P."/>
            <person name="Geml J."/>
            <person name="Haridas S."/>
            <person name="Hughes K."/>
            <person name="Justo A."/>
            <person name="Karasinski D."/>
            <person name="Kautmanova I."/>
            <person name="Kiss B."/>
            <person name="Kocsube S."/>
            <person name="Kotiranta H."/>
            <person name="LaButti K.M."/>
            <person name="Lechner B.E."/>
            <person name="Liimatainen K."/>
            <person name="Lipzen A."/>
            <person name="Lukacs Z."/>
            <person name="Mihaltcheva S."/>
            <person name="Morgado L.N."/>
            <person name="Niskanen T."/>
            <person name="Noordeloos M.E."/>
            <person name="Ohm R.A."/>
            <person name="Ortiz-Santana B."/>
            <person name="Ovrebo C."/>
            <person name="Racz N."/>
            <person name="Riley R."/>
            <person name="Savchenko A."/>
            <person name="Shiryaev A."/>
            <person name="Soop K."/>
            <person name="Spirin V."/>
            <person name="Szebenyi C."/>
            <person name="Tomsovsky M."/>
            <person name="Tulloss R.E."/>
            <person name="Uehling J."/>
            <person name="Grigoriev I.V."/>
            <person name="Vagvolgyi C."/>
            <person name="Papp T."/>
            <person name="Martin F.M."/>
            <person name="Miettinen O."/>
            <person name="Hibbett D.S."/>
            <person name="Nagy L.G."/>
        </authorList>
    </citation>
    <scope>NUCLEOTIDE SEQUENCE [LARGE SCALE GENOMIC DNA]</scope>
    <source>
        <strain evidence="1 2">NL-1719</strain>
    </source>
</reference>
<dbReference type="Proteomes" id="UP000308600">
    <property type="component" value="Unassembled WGS sequence"/>
</dbReference>
<sequence length="291" mass="33492">MMTQNSLDSTIRPSQDDLICHNEESLGTLPPEIEYEIFILAFCNNKREATNLLRVAKRVAEWLIPMLYEVVVLAHGMHRQSYPPMESLQLHGRHVRHLLVSSFPSPTDGHALLSTCPNVSDLVFWSGVQNTAQILNLPITRLYFENNDFIGAELWGLPKTPQIEQWCSHITHLVLGSDINYSSSVALDDLKVLTLFPSLTHFMTFSWNKPPVIRRLLVCCLHLQVFVWLWGRGEAEDPTHVVEGEDECPVDDPRIVTLNGTYVRDWMRSFQGEDDFWILAEREIQRKRCNI</sequence>
<proteinExistence type="predicted"/>
<organism evidence="1 2">
    <name type="scientific">Pluteus cervinus</name>
    <dbReference type="NCBI Taxonomy" id="181527"/>
    <lineage>
        <taxon>Eukaryota</taxon>
        <taxon>Fungi</taxon>
        <taxon>Dikarya</taxon>
        <taxon>Basidiomycota</taxon>
        <taxon>Agaricomycotina</taxon>
        <taxon>Agaricomycetes</taxon>
        <taxon>Agaricomycetidae</taxon>
        <taxon>Agaricales</taxon>
        <taxon>Pluteineae</taxon>
        <taxon>Pluteaceae</taxon>
        <taxon>Pluteus</taxon>
    </lineage>
</organism>
<name>A0ACD3AUR7_9AGAR</name>
<dbReference type="EMBL" id="ML208330">
    <property type="protein sequence ID" value="TFK69501.1"/>
    <property type="molecule type" value="Genomic_DNA"/>
</dbReference>
<evidence type="ECO:0000313" key="1">
    <source>
        <dbReference type="EMBL" id="TFK69501.1"/>
    </source>
</evidence>
<accession>A0ACD3AUR7</accession>